<proteinExistence type="predicted"/>
<comment type="caution">
    <text evidence="2">The sequence shown here is derived from an EMBL/GenBank/DDBJ whole genome shotgun (WGS) entry which is preliminary data.</text>
</comment>
<sequence length="391" mass="42550">MRIPTHLRPFYAALILILLFLFPPSHATADGDARGKIAVIEDAAMLHAFSTETGHWSSLNYSGSVMTHLLSDYLGLFITDENVYAYNPISNNWVPHHYLGNLLGWDLKSATAVCWTANNCFAVATIWAQWNVEPMSYRERVIGAGSAGNFALVWTNVRALAYSSGTGAWVTIQLPERAVGGLASDGLGLVWTDASVYAFDATPPGAWIPLGLEGVQGISAAGSGEIGLIWGDNEALAYSGVLNDWFNINSDQSFLGGVAGGEVGLIWTETKAFGFNAWTGQWVSLSLQPETSGVEEPSQSSSDQFRISPNPCAGPTMSFQLPGDSSWRLDIVDVTGRRVRRFDSSELSPGASLEWNRTDEEGRSLQAGVYWVQARSENREEVRRIVLLPPQ</sequence>
<keyword evidence="1" id="KW-0732">Signal</keyword>
<feature type="signal peptide" evidence="1">
    <location>
        <begin position="1"/>
        <end position="27"/>
    </location>
</feature>
<feature type="chain" id="PRO_5036867438" description="T9SS type A sorting domain-containing protein" evidence="1">
    <location>
        <begin position="28"/>
        <end position="391"/>
    </location>
</feature>
<dbReference type="Gene3D" id="2.60.40.4070">
    <property type="match status" value="1"/>
</dbReference>
<dbReference type="Proteomes" id="UP000777784">
    <property type="component" value="Unassembled WGS sequence"/>
</dbReference>
<organism evidence="2 3">
    <name type="scientific">Eiseniibacteriota bacterium</name>
    <dbReference type="NCBI Taxonomy" id="2212470"/>
    <lineage>
        <taxon>Bacteria</taxon>
        <taxon>Candidatus Eiseniibacteriota</taxon>
    </lineage>
</organism>
<reference evidence="2" key="1">
    <citation type="submission" date="2021-05" db="EMBL/GenBank/DDBJ databases">
        <title>Energy efficiency and biological interactions define the core microbiome of deep oligotrophic groundwater.</title>
        <authorList>
            <person name="Mehrshad M."/>
            <person name="Lopez-Fernandez M."/>
            <person name="Bell E."/>
            <person name="Bernier-Latmani R."/>
            <person name="Bertilsson S."/>
            <person name="Dopson M."/>
        </authorList>
    </citation>
    <scope>NUCLEOTIDE SEQUENCE</scope>
    <source>
        <strain evidence="2">Modern_marine.mb.64</strain>
    </source>
</reference>
<name>A0A948RUV2_UNCEI</name>
<evidence type="ECO:0000256" key="1">
    <source>
        <dbReference type="SAM" id="SignalP"/>
    </source>
</evidence>
<evidence type="ECO:0000313" key="3">
    <source>
        <dbReference type="Proteomes" id="UP000777784"/>
    </source>
</evidence>
<evidence type="ECO:0000313" key="2">
    <source>
        <dbReference type="EMBL" id="MBU2690406.1"/>
    </source>
</evidence>
<evidence type="ECO:0008006" key="4">
    <source>
        <dbReference type="Google" id="ProtNLM"/>
    </source>
</evidence>
<dbReference type="EMBL" id="JAHJDP010000031">
    <property type="protein sequence ID" value="MBU2690406.1"/>
    <property type="molecule type" value="Genomic_DNA"/>
</dbReference>
<accession>A0A948RUV2</accession>
<protein>
    <recommendedName>
        <fullName evidence="4">T9SS type A sorting domain-containing protein</fullName>
    </recommendedName>
</protein>
<dbReference type="AlphaFoldDB" id="A0A948RUV2"/>
<gene>
    <name evidence="2" type="ORF">KJ970_05715</name>
</gene>